<evidence type="ECO:0000256" key="1">
    <source>
        <dbReference type="ARBA" id="ARBA00008642"/>
    </source>
</evidence>
<dbReference type="RefSeq" id="WP_007365458.1">
    <property type="nucleotide sequence ID" value="NZ_ACLR01000170.1"/>
</dbReference>
<comment type="domain">
    <text evidence="10">The last Arg residue of the ACP-binding site is essential for the weak association between ACP/AcpP and FabH.</text>
</comment>
<keyword evidence="6 10" id="KW-0443">Lipid metabolism</keyword>
<dbReference type="NCBIfam" id="NF006829">
    <property type="entry name" value="PRK09352.1"/>
    <property type="match status" value="1"/>
</dbReference>
<evidence type="ECO:0000256" key="6">
    <source>
        <dbReference type="ARBA" id="ARBA00023098"/>
    </source>
</evidence>
<keyword evidence="7 10" id="KW-0275">Fatty acid biosynthesis</keyword>
<evidence type="ECO:0000313" key="13">
    <source>
        <dbReference type="EMBL" id="EEK16659.1"/>
    </source>
</evidence>
<dbReference type="CDD" id="cd00830">
    <property type="entry name" value="KAS_III"/>
    <property type="match status" value="1"/>
</dbReference>
<organism evidence="13 14">
    <name type="scientific">Porphyromonas uenonis 60-3</name>
    <dbReference type="NCBI Taxonomy" id="596327"/>
    <lineage>
        <taxon>Bacteria</taxon>
        <taxon>Pseudomonadati</taxon>
        <taxon>Bacteroidota</taxon>
        <taxon>Bacteroidia</taxon>
        <taxon>Bacteroidales</taxon>
        <taxon>Porphyromonadaceae</taxon>
        <taxon>Porphyromonas</taxon>
    </lineage>
</organism>
<evidence type="ECO:0000256" key="4">
    <source>
        <dbReference type="ARBA" id="ARBA00022679"/>
    </source>
</evidence>
<dbReference type="InterPro" id="IPR004655">
    <property type="entry name" value="FabH"/>
</dbReference>
<dbReference type="NCBIfam" id="TIGR00747">
    <property type="entry name" value="fabH"/>
    <property type="match status" value="1"/>
</dbReference>
<dbReference type="HAMAP" id="MF_01815">
    <property type="entry name" value="FabH"/>
    <property type="match status" value="1"/>
</dbReference>
<evidence type="ECO:0000256" key="7">
    <source>
        <dbReference type="ARBA" id="ARBA00023160"/>
    </source>
</evidence>
<feature type="region of interest" description="ACP-binding" evidence="10">
    <location>
        <begin position="260"/>
        <end position="264"/>
    </location>
</feature>
<evidence type="ECO:0000256" key="2">
    <source>
        <dbReference type="ARBA" id="ARBA00022490"/>
    </source>
</evidence>
<feature type="domain" description="Beta-ketoacyl-[acyl-carrier-protein] synthase III C-terminal" evidence="11">
    <location>
        <begin position="244"/>
        <end position="330"/>
    </location>
</feature>
<evidence type="ECO:0000313" key="14">
    <source>
        <dbReference type="Proteomes" id="UP000003303"/>
    </source>
</evidence>
<feature type="active site" evidence="10">
    <location>
        <position position="118"/>
    </location>
</feature>
<keyword evidence="9 10" id="KW-0012">Acyltransferase</keyword>
<evidence type="ECO:0000256" key="10">
    <source>
        <dbReference type="HAMAP-Rule" id="MF_01815"/>
    </source>
</evidence>
<keyword evidence="5 10" id="KW-0276">Fatty acid metabolism</keyword>
<dbReference type="UniPathway" id="UPA00094"/>
<dbReference type="GO" id="GO:0033818">
    <property type="term" value="F:beta-ketoacyl-acyl-carrier-protein synthase III activity"/>
    <property type="evidence" value="ECO:0007669"/>
    <property type="project" value="UniProtKB-UniRule"/>
</dbReference>
<comment type="caution">
    <text evidence="13">The sequence shown here is derived from an EMBL/GenBank/DDBJ whole genome shotgun (WGS) entry which is preliminary data.</text>
</comment>
<dbReference type="InterPro" id="IPR013751">
    <property type="entry name" value="ACP_syn_III_N"/>
</dbReference>
<dbReference type="Proteomes" id="UP000003303">
    <property type="component" value="Unassembled WGS sequence"/>
</dbReference>
<evidence type="ECO:0000256" key="3">
    <source>
        <dbReference type="ARBA" id="ARBA00022516"/>
    </source>
</evidence>
<dbReference type="AlphaFoldDB" id="C2MC47"/>
<comment type="subunit">
    <text evidence="10">Homodimer.</text>
</comment>
<comment type="function">
    <text evidence="10">Catalyzes the condensation reaction of fatty acid synthesis by the addition to an acyl acceptor of two carbons from malonyl-ACP. Catalyzes the first condensation reaction which initiates fatty acid synthesis and may therefore play a role in governing the total rate of fatty acid production. Possesses both acetoacetyl-ACP synthase and acetyl transacylase activities. Its substrate specificity determines the biosynthesis of branched-chain and/or straight-chain of fatty acids.</text>
</comment>
<keyword evidence="14" id="KW-1185">Reference proteome</keyword>
<dbReference type="Pfam" id="PF08545">
    <property type="entry name" value="ACP_syn_III"/>
    <property type="match status" value="1"/>
</dbReference>
<dbReference type="PANTHER" id="PTHR34069">
    <property type="entry name" value="3-OXOACYL-[ACYL-CARRIER-PROTEIN] SYNTHASE 3"/>
    <property type="match status" value="1"/>
</dbReference>
<dbReference type="OrthoDB" id="9815506at2"/>
<dbReference type="STRING" id="596327.PORUE0001_0824"/>
<dbReference type="GO" id="GO:0005737">
    <property type="term" value="C:cytoplasm"/>
    <property type="evidence" value="ECO:0007669"/>
    <property type="project" value="UniProtKB-SubCell"/>
</dbReference>
<comment type="subcellular location">
    <subcellularLocation>
        <location evidence="10">Cytoplasm</location>
    </subcellularLocation>
</comment>
<evidence type="ECO:0000256" key="8">
    <source>
        <dbReference type="ARBA" id="ARBA00023268"/>
    </source>
</evidence>
<keyword evidence="2 10" id="KW-0963">Cytoplasm</keyword>
<dbReference type="Gene3D" id="3.40.47.10">
    <property type="match status" value="1"/>
</dbReference>
<dbReference type="PANTHER" id="PTHR34069:SF2">
    <property type="entry name" value="BETA-KETOACYL-[ACYL-CARRIER-PROTEIN] SYNTHASE III"/>
    <property type="match status" value="1"/>
</dbReference>
<comment type="catalytic activity">
    <reaction evidence="10">
        <text>malonyl-[ACP] + acetyl-CoA + H(+) = 3-oxobutanoyl-[ACP] + CO2 + CoA</text>
        <dbReference type="Rhea" id="RHEA:12080"/>
        <dbReference type="Rhea" id="RHEA-COMP:9623"/>
        <dbReference type="Rhea" id="RHEA-COMP:9625"/>
        <dbReference type="ChEBI" id="CHEBI:15378"/>
        <dbReference type="ChEBI" id="CHEBI:16526"/>
        <dbReference type="ChEBI" id="CHEBI:57287"/>
        <dbReference type="ChEBI" id="CHEBI:57288"/>
        <dbReference type="ChEBI" id="CHEBI:78449"/>
        <dbReference type="ChEBI" id="CHEBI:78450"/>
        <dbReference type="EC" id="2.3.1.180"/>
    </reaction>
</comment>
<dbReference type="InterPro" id="IPR013747">
    <property type="entry name" value="ACP_syn_III_C"/>
</dbReference>
<sequence>MISTQYNAMITAVGAYLPEDRLTNADLEQMVDTTDEWIMTRVGIKERRILKDKSLGASYLAIQAVRQMLERWDIDPLSVEGIILATNTADYHFPSTASIVAFETGCRHAFTFDINSACPSWLYALETGANFIRSGQYKRLIVVATEKMSAAIDYTDRQTSPLFGDGSGCVLLERTEDTSLGVQDALFKTDGNGRSHLIMKSGGSASPATAETVARREHFVYQEGQHVFKNAVLDMARVSREVMKRNHLTNDDVAWVVPHQANMRIIQAVSEYTEVPMDKVMVTIEKYGNISSATIPICLWEYEPKLKKGDKLILSSFGAGYTWGAVYLVWGYDGATAPRK</sequence>
<dbReference type="EC" id="2.3.1.180" evidence="10"/>
<evidence type="ECO:0000256" key="9">
    <source>
        <dbReference type="ARBA" id="ARBA00023315"/>
    </source>
</evidence>
<dbReference type="eggNOG" id="COG0332">
    <property type="taxonomic scope" value="Bacteria"/>
</dbReference>
<dbReference type="Pfam" id="PF08541">
    <property type="entry name" value="ACP_syn_III_C"/>
    <property type="match status" value="1"/>
</dbReference>
<name>C2MC47_9PORP</name>
<feature type="domain" description="Beta-ketoacyl-[acyl-carrier-protein] synthase III N-terminal" evidence="12">
    <location>
        <begin position="112"/>
        <end position="191"/>
    </location>
</feature>
<keyword evidence="8 10" id="KW-0511">Multifunctional enzyme</keyword>
<feature type="active site" evidence="10">
    <location>
        <position position="259"/>
    </location>
</feature>
<evidence type="ECO:0000259" key="12">
    <source>
        <dbReference type="Pfam" id="PF08545"/>
    </source>
</evidence>
<keyword evidence="3 10" id="KW-0444">Lipid biosynthesis</keyword>
<dbReference type="GO" id="GO:0004315">
    <property type="term" value="F:3-oxoacyl-[acyl-carrier-protein] synthase activity"/>
    <property type="evidence" value="ECO:0007669"/>
    <property type="project" value="InterPro"/>
</dbReference>
<dbReference type="GO" id="GO:0006633">
    <property type="term" value="P:fatty acid biosynthetic process"/>
    <property type="evidence" value="ECO:0007669"/>
    <property type="project" value="UniProtKB-UniRule"/>
</dbReference>
<protein>
    <recommendedName>
        <fullName evidence="10">Beta-ketoacyl-[acyl-carrier-protein] synthase III</fullName>
        <shortName evidence="10">Beta-ketoacyl-ACP synthase III</shortName>
        <shortName evidence="10">KAS III</shortName>
        <ecNumber evidence="10">2.3.1.180</ecNumber>
    </recommendedName>
    <alternativeName>
        <fullName evidence="10">3-oxoacyl-[acyl-carrier-protein] synthase 3</fullName>
    </alternativeName>
    <alternativeName>
        <fullName evidence="10">3-oxoacyl-[acyl-carrier-protein] synthase III</fullName>
    </alternativeName>
</protein>
<dbReference type="EMBL" id="ACLR01000170">
    <property type="protein sequence ID" value="EEK16659.1"/>
    <property type="molecule type" value="Genomic_DNA"/>
</dbReference>
<accession>C2MC47</accession>
<keyword evidence="4 10" id="KW-0808">Transferase</keyword>
<evidence type="ECO:0000259" key="11">
    <source>
        <dbReference type="Pfam" id="PF08541"/>
    </source>
</evidence>
<proteinExistence type="inferred from homology"/>
<comment type="similarity">
    <text evidence="1 10">Belongs to the thiolase-like superfamily. FabH family.</text>
</comment>
<dbReference type="GO" id="GO:0044550">
    <property type="term" value="P:secondary metabolite biosynthetic process"/>
    <property type="evidence" value="ECO:0007669"/>
    <property type="project" value="TreeGrafter"/>
</dbReference>
<evidence type="ECO:0000256" key="5">
    <source>
        <dbReference type="ARBA" id="ARBA00022832"/>
    </source>
</evidence>
<reference evidence="13 14" key="1">
    <citation type="submission" date="2009-04" db="EMBL/GenBank/DDBJ databases">
        <authorList>
            <person name="Sebastian Y."/>
            <person name="Madupu R."/>
            <person name="Durkin A.S."/>
            <person name="Torralba M."/>
            <person name="Methe B."/>
            <person name="Sutton G.G."/>
            <person name="Strausberg R.L."/>
            <person name="Nelson K.E."/>
        </authorList>
    </citation>
    <scope>NUCLEOTIDE SEQUENCE [LARGE SCALE GENOMIC DNA]</scope>
    <source>
        <strain evidence="13 14">60-3</strain>
    </source>
</reference>
<dbReference type="InterPro" id="IPR016039">
    <property type="entry name" value="Thiolase-like"/>
</dbReference>
<comment type="pathway">
    <text evidence="10">Lipid metabolism; fatty acid biosynthesis.</text>
</comment>
<feature type="active site" evidence="10">
    <location>
        <position position="289"/>
    </location>
</feature>
<gene>
    <name evidence="10" type="primary">fabH</name>
    <name evidence="13" type="ORF">PORUE0001_0824</name>
</gene>
<dbReference type="SUPFAM" id="SSF53901">
    <property type="entry name" value="Thiolase-like"/>
    <property type="match status" value="1"/>
</dbReference>